<accession>A0A914P380</accession>
<reference evidence="3" key="1">
    <citation type="submission" date="2022-11" db="UniProtKB">
        <authorList>
            <consortium name="WormBaseParasite"/>
        </authorList>
    </citation>
    <scope>IDENTIFICATION</scope>
</reference>
<dbReference type="Proteomes" id="UP000887578">
    <property type="component" value="Unplaced"/>
</dbReference>
<feature type="compositionally biased region" description="Polar residues" evidence="1">
    <location>
        <begin position="213"/>
        <end position="229"/>
    </location>
</feature>
<evidence type="ECO:0000313" key="3">
    <source>
        <dbReference type="WBParaSite" id="PDA_v2.g12306.t1"/>
    </source>
</evidence>
<proteinExistence type="predicted"/>
<sequence>MAILEQAANLPEHAPIKINCAKFSNMKKRDNQELIKYRAKKRAKMLINFAAEKTENDSPSSDDSEFENDNNPLHLPIKHEIEGESTHFNPEYANCDLDMYQPAKIKSIKELLKEHKALKKKNPNCPSLDTSDITLEDVYERSGLSFQSERNFAFPQQSSYNSANNNNSNNNNNNKKRKRKRNPPAAKKVNEIFEEENIDSNQSPASADPSFENFEQSLEGMSQALTYEE</sequence>
<dbReference type="WBParaSite" id="PDA_v2.g12306.t1">
    <property type="protein sequence ID" value="PDA_v2.g12306.t1"/>
    <property type="gene ID" value="PDA_v2.g12306"/>
</dbReference>
<organism evidence="2 3">
    <name type="scientific">Panagrolaimus davidi</name>
    <dbReference type="NCBI Taxonomy" id="227884"/>
    <lineage>
        <taxon>Eukaryota</taxon>
        <taxon>Metazoa</taxon>
        <taxon>Ecdysozoa</taxon>
        <taxon>Nematoda</taxon>
        <taxon>Chromadorea</taxon>
        <taxon>Rhabditida</taxon>
        <taxon>Tylenchina</taxon>
        <taxon>Panagrolaimomorpha</taxon>
        <taxon>Panagrolaimoidea</taxon>
        <taxon>Panagrolaimidae</taxon>
        <taxon>Panagrolaimus</taxon>
    </lineage>
</organism>
<keyword evidence="2" id="KW-1185">Reference proteome</keyword>
<name>A0A914P380_9BILA</name>
<feature type="compositionally biased region" description="Low complexity" evidence="1">
    <location>
        <begin position="161"/>
        <end position="173"/>
    </location>
</feature>
<feature type="region of interest" description="Disordered" evidence="1">
    <location>
        <begin position="51"/>
        <end position="72"/>
    </location>
</feature>
<feature type="region of interest" description="Disordered" evidence="1">
    <location>
        <begin position="157"/>
        <end position="229"/>
    </location>
</feature>
<protein>
    <submittedName>
        <fullName evidence="3">Uncharacterized protein</fullName>
    </submittedName>
</protein>
<evidence type="ECO:0000256" key="1">
    <source>
        <dbReference type="SAM" id="MobiDB-lite"/>
    </source>
</evidence>
<dbReference type="AlphaFoldDB" id="A0A914P380"/>
<evidence type="ECO:0000313" key="2">
    <source>
        <dbReference type="Proteomes" id="UP000887578"/>
    </source>
</evidence>